<dbReference type="Proteomes" id="UP001500466">
    <property type="component" value="Unassembled WGS sequence"/>
</dbReference>
<organism evidence="3 4">
    <name type="scientific">Yinghuangia aomiensis</name>
    <dbReference type="NCBI Taxonomy" id="676205"/>
    <lineage>
        <taxon>Bacteria</taxon>
        <taxon>Bacillati</taxon>
        <taxon>Actinomycetota</taxon>
        <taxon>Actinomycetes</taxon>
        <taxon>Kitasatosporales</taxon>
        <taxon>Streptomycetaceae</taxon>
        <taxon>Yinghuangia</taxon>
    </lineage>
</organism>
<evidence type="ECO:0008006" key="5">
    <source>
        <dbReference type="Google" id="ProtNLM"/>
    </source>
</evidence>
<protein>
    <recommendedName>
        <fullName evidence="5">Protease inhibitor Inh</fullName>
    </recommendedName>
</protein>
<sequence>MTVPNPIPRPLRALGVAAALLLAGTACSGGGGGGGKPSASIPVTLPATSAPPSADPSASAGASGPSAQPSATSARPATTSPTRAATTAKPRTSAPAGGPDAKFQGLWYYSMRDQTGGVPTLTVRGSTISVQATGLNCSGSISTSAYVNISCKGDTGKGQASVSADGKTLTIAWTDTPAERFQRTKP</sequence>
<evidence type="ECO:0000313" key="4">
    <source>
        <dbReference type="Proteomes" id="UP001500466"/>
    </source>
</evidence>
<evidence type="ECO:0000256" key="2">
    <source>
        <dbReference type="SAM" id="SignalP"/>
    </source>
</evidence>
<gene>
    <name evidence="3" type="ORF">GCM10023205_62730</name>
</gene>
<reference evidence="4" key="1">
    <citation type="journal article" date="2019" name="Int. J. Syst. Evol. Microbiol.">
        <title>The Global Catalogue of Microorganisms (GCM) 10K type strain sequencing project: providing services to taxonomists for standard genome sequencing and annotation.</title>
        <authorList>
            <consortium name="The Broad Institute Genomics Platform"/>
            <consortium name="The Broad Institute Genome Sequencing Center for Infectious Disease"/>
            <person name="Wu L."/>
            <person name="Ma J."/>
        </authorList>
    </citation>
    <scope>NUCLEOTIDE SEQUENCE [LARGE SCALE GENOMIC DNA]</scope>
    <source>
        <strain evidence="4">JCM 17986</strain>
    </source>
</reference>
<feature type="compositionally biased region" description="Low complexity" evidence="1">
    <location>
        <begin position="46"/>
        <end position="96"/>
    </location>
</feature>
<feature type="signal peptide" evidence="2">
    <location>
        <begin position="1"/>
        <end position="28"/>
    </location>
</feature>
<dbReference type="EMBL" id="BAABHS010000028">
    <property type="protein sequence ID" value="GAA4984200.1"/>
    <property type="molecule type" value="Genomic_DNA"/>
</dbReference>
<accession>A0ABP9I1L0</accession>
<comment type="caution">
    <text evidence="3">The sequence shown here is derived from an EMBL/GenBank/DDBJ whole genome shotgun (WGS) entry which is preliminary data.</text>
</comment>
<evidence type="ECO:0000313" key="3">
    <source>
        <dbReference type="EMBL" id="GAA4984200.1"/>
    </source>
</evidence>
<keyword evidence="4" id="KW-1185">Reference proteome</keyword>
<feature type="region of interest" description="Disordered" evidence="1">
    <location>
        <begin position="29"/>
        <end position="99"/>
    </location>
</feature>
<evidence type="ECO:0000256" key="1">
    <source>
        <dbReference type="SAM" id="MobiDB-lite"/>
    </source>
</evidence>
<feature type="chain" id="PRO_5047280466" description="Protease inhibitor Inh" evidence="2">
    <location>
        <begin position="29"/>
        <end position="186"/>
    </location>
</feature>
<keyword evidence="2" id="KW-0732">Signal</keyword>
<name>A0ABP9I1L0_9ACTN</name>
<proteinExistence type="predicted"/>